<feature type="region of interest" description="Disordered" evidence="1">
    <location>
        <begin position="1014"/>
        <end position="1051"/>
    </location>
</feature>
<feature type="compositionally biased region" description="Low complexity" evidence="1">
    <location>
        <begin position="150"/>
        <end position="164"/>
    </location>
</feature>
<evidence type="ECO:0000259" key="2">
    <source>
        <dbReference type="PROSITE" id="PS50031"/>
    </source>
</evidence>
<accession>A0A067KWZ7</accession>
<protein>
    <submittedName>
        <fullName evidence="4">Uncharacterized protein</fullName>
    </submittedName>
</protein>
<feature type="region of interest" description="Disordered" evidence="1">
    <location>
        <begin position="763"/>
        <end position="824"/>
    </location>
</feature>
<dbReference type="PROSITE" id="PS50222">
    <property type="entry name" value="EF_HAND_2"/>
    <property type="match status" value="2"/>
</dbReference>
<dbReference type="STRING" id="180498.A0A067KWZ7"/>
<dbReference type="EMBL" id="KK914420">
    <property type="protein sequence ID" value="KDP36775.1"/>
    <property type="molecule type" value="Genomic_DNA"/>
</dbReference>
<organism evidence="4 5">
    <name type="scientific">Jatropha curcas</name>
    <name type="common">Barbados nut</name>
    <dbReference type="NCBI Taxonomy" id="180498"/>
    <lineage>
        <taxon>Eukaryota</taxon>
        <taxon>Viridiplantae</taxon>
        <taxon>Streptophyta</taxon>
        <taxon>Embryophyta</taxon>
        <taxon>Tracheophyta</taxon>
        <taxon>Spermatophyta</taxon>
        <taxon>Magnoliopsida</taxon>
        <taxon>eudicotyledons</taxon>
        <taxon>Gunneridae</taxon>
        <taxon>Pentapetalae</taxon>
        <taxon>rosids</taxon>
        <taxon>fabids</taxon>
        <taxon>Malpighiales</taxon>
        <taxon>Euphorbiaceae</taxon>
        <taxon>Crotonoideae</taxon>
        <taxon>Jatropheae</taxon>
        <taxon>Jatropha</taxon>
    </lineage>
</organism>
<feature type="compositionally biased region" description="Polar residues" evidence="1">
    <location>
        <begin position="203"/>
        <end position="225"/>
    </location>
</feature>
<feature type="region of interest" description="Disordered" evidence="1">
    <location>
        <begin position="150"/>
        <end position="169"/>
    </location>
</feature>
<feature type="compositionally biased region" description="Polar residues" evidence="1">
    <location>
        <begin position="564"/>
        <end position="576"/>
    </location>
</feature>
<dbReference type="AlphaFoldDB" id="A0A067KWZ7"/>
<dbReference type="GO" id="GO:0005509">
    <property type="term" value="F:calcium ion binding"/>
    <property type="evidence" value="ECO:0007669"/>
    <property type="project" value="InterPro"/>
</dbReference>
<dbReference type="PROSITE" id="PS50031">
    <property type="entry name" value="EH"/>
    <property type="match status" value="2"/>
</dbReference>
<gene>
    <name evidence="4" type="ORF">JCGZ_08066</name>
</gene>
<feature type="region of interest" description="Disordered" evidence="1">
    <location>
        <begin position="190"/>
        <end position="225"/>
    </location>
</feature>
<evidence type="ECO:0000313" key="4">
    <source>
        <dbReference type="EMBL" id="KDP36775.1"/>
    </source>
</evidence>
<feature type="region of interest" description="Disordered" evidence="1">
    <location>
        <begin position="349"/>
        <end position="376"/>
    </location>
</feature>
<reference evidence="4 5" key="1">
    <citation type="journal article" date="2014" name="PLoS ONE">
        <title>Global Analysis of Gene Expression Profiles in Physic Nut (Jatropha curcas L.) Seedlings Exposed to Salt Stress.</title>
        <authorList>
            <person name="Zhang L."/>
            <person name="Zhang C."/>
            <person name="Wu P."/>
            <person name="Chen Y."/>
            <person name="Li M."/>
            <person name="Jiang H."/>
            <person name="Wu G."/>
        </authorList>
    </citation>
    <scope>NUCLEOTIDE SEQUENCE [LARGE SCALE GENOMIC DNA]</scope>
    <source>
        <strain evidence="5">cv. GZQX0401</strain>
        <tissue evidence="4">Young leaves</tissue>
    </source>
</reference>
<feature type="domain" description="EF-hand" evidence="3">
    <location>
        <begin position="398"/>
        <end position="433"/>
    </location>
</feature>
<evidence type="ECO:0000313" key="5">
    <source>
        <dbReference type="Proteomes" id="UP000027138"/>
    </source>
</evidence>
<name>A0A067KWZ7_JATCU</name>
<dbReference type="OrthoDB" id="524326at2759"/>
<dbReference type="Proteomes" id="UP000027138">
    <property type="component" value="Unassembled WGS sequence"/>
</dbReference>
<dbReference type="InterPro" id="IPR002048">
    <property type="entry name" value="EF_hand_dom"/>
</dbReference>
<sequence>MDQFEAYFRRADLDGDGRISGAEAVAFFQGSNLPKQVLAQIWTYADQSRIGFLGRAEFYNALRLVTVAQTKRELTPDIVKAALYGPAAAKIPAPKINLPATPVLHVPQVNPVVAASAPQMGTVAPTASQNPGFRGPGVPNPGMNQHYFPPQQSPSIRPPQAIQPGASSHPPQGFISPEFSRGGGMVGNSQAMPTGTAPRPSQAMPTSTAPRPSQLMPSSAPGTSIPTSNISTSWLGGKTSAAMTGPPSTPSATMQPRAQVSMPSQPTANDSKALVASGNGFSTHSSFGSDGFSAISSTRKQDLSIPTYSTTGPSALATAVPASTGVHPPVKSNSLDSLQNAFATQPLGGQLQRAQSLPTSGQQVSTSTSSSLTSPSMSVGIGNLSDNSQLQWPKMKALDIQKYTKVFMEVDTDRDGRITGEQARNLFLSWGLPREVLKQVWDLSDQDSDSMLSLREFCFALYLMEQYMAGRSLPSSLPSNVMLDETLLSMTGQPKVAYGNAAWGPRPGFGMQPGMVTQPIAPATGLRPPVPVTAPQAKPDGVMISNQQKPRAPVLEDSFRNQSDEGVQNSLPQDGTVSEKKVDEPEKVILDSKEKIEFYRTKMQDLVLYKSRCENKLNEITERALADKREAEMLGKKYEEKYKQVAEVASKLTIEEATYREIQERKFELNQAIVNMERGGSADGILQVRADRIQSDLDELMKALTERCKRHGLEVKSTAIIELPIGWQPGIQEGAAVWDEEWDKFEDEGFANDLMLDMKNVSAPNSKSTIQDGSPTHDSLSNGDDKSGNFSRVDGHGIEGESVYSHSEDELARSPQSSLAGRNALGSPSKAFSDVFAKSTDADAETHRSFDESTWGAFDTHDDTDSVWGFNPASTKDSDSDKHRDFFGIDDFGIKPIRTGSLSSESIFQKKSPFFEDSVAGSPKKSPFFEDSVAGSPKKSPFFEDSVAGSPIARFGNSPMSRFANSPRYSEAGDHFDNFSRFDSFSMHEGSGFSPQEGLTRFDSINSTKDFDHSRGFSSFDDGDPFGSSGPFKVSSDGQNPKKGSENWNAF</sequence>
<feature type="compositionally biased region" description="Low complexity" evidence="1">
    <location>
        <begin position="358"/>
        <end position="376"/>
    </location>
</feature>
<dbReference type="GO" id="GO:0016197">
    <property type="term" value="P:endosomal transport"/>
    <property type="evidence" value="ECO:0007669"/>
    <property type="project" value="TreeGrafter"/>
</dbReference>
<dbReference type="GO" id="GO:0005886">
    <property type="term" value="C:plasma membrane"/>
    <property type="evidence" value="ECO:0007669"/>
    <property type="project" value="TreeGrafter"/>
</dbReference>
<dbReference type="PANTHER" id="PTHR11216:SF137">
    <property type="entry name" value="CALCIUM-BINDING EF HAND FAMILY PROTEIN"/>
    <property type="match status" value="1"/>
</dbReference>
<dbReference type="SMART" id="SM00027">
    <property type="entry name" value="EH"/>
    <property type="match status" value="2"/>
</dbReference>
<dbReference type="InterPro" id="IPR011992">
    <property type="entry name" value="EF-hand-dom_pair"/>
</dbReference>
<dbReference type="GO" id="GO:0006897">
    <property type="term" value="P:endocytosis"/>
    <property type="evidence" value="ECO:0007669"/>
    <property type="project" value="TreeGrafter"/>
</dbReference>
<dbReference type="Gene3D" id="1.10.238.10">
    <property type="entry name" value="EF-hand"/>
    <property type="match status" value="2"/>
</dbReference>
<dbReference type="SMART" id="SM00054">
    <property type="entry name" value="EFh"/>
    <property type="match status" value="4"/>
</dbReference>
<dbReference type="InterPro" id="IPR000261">
    <property type="entry name" value="EH_dom"/>
</dbReference>
<evidence type="ECO:0000256" key="1">
    <source>
        <dbReference type="SAM" id="MobiDB-lite"/>
    </source>
</evidence>
<dbReference type="GO" id="GO:0005737">
    <property type="term" value="C:cytoplasm"/>
    <property type="evidence" value="ECO:0007669"/>
    <property type="project" value="TreeGrafter"/>
</dbReference>
<feature type="region of interest" description="Disordered" evidence="1">
    <location>
        <begin position="560"/>
        <end position="583"/>
    </location>
</feature>
<feature type="domain" description="EH" evidence="2">
    <location>
        <begin position="1"/>
        <end position="90"/>
    </location>
</feature>
<dbReference type="PANTHER" id="PTHR11216">
    <property type="entry name" value="EH DOMAIN"/>
    <property type="match status" value="1"/>
</dbReference>
<proteinExistence type="predicted"/>
<feature type="domain" description="EH" evidence="2">
    <location>
        <begin position="399"/>
        <end position="482"/>
    </location>
</feature>
<evidence type="ECO:0000259" key="3">
    <source>
        <dbReference type="PROSITE" id="PS50222"/>
    </source>
</evidence>
<feature type="compositionally biased region" description="Basic and acidic residues" evidence="1">
    <location>
        <begin position="783"/>
        <end position="799"/>
    </location>
</feature>
<feature type="domain" description="EF-hand" evidence="3">
    <location>
        <begin position="1"/>
        <end position="34"/>
    </location>
</feature>
<dbReference type="Pfam" id="PF12763">
    <property type="entry name" value="EH"/>
    <property type="match status" value="2"/>
</dbReference>
<feature type="compositionally biased region" description="Polar residues" evidence="1">
    <location>
        <begin position="763"/>
        <end position="782"/>
    </location>
</feature>
<dbReference type="SUPFAM" id="SSF47473">
    <property type="entry name" value="EF-hand"/>
    <property type="match status" value="2"/>
</dbReference>
<feature type="compositionally biased region" description="Low complexity" evidence="1">
    <location>
        <begin position="1016"/>
        <end position="1032"/>
    </location>
</feature>
<keyword evidence="5" id="KW-1185">Reference proteome</keyword>
<dbReference type="CDD" id="cd00052">
    <property type="entry name" value="EH"/>
    <property type="match status" value="2"/>
</dbReference>
<dbReference type="GO" id="GO:0005634">
    <property type="term" value="C:nucleus"/>
    <property type="evidence" value="ECO:0007669"/>
    <property type="project" value="TreeGrafter"/>
</dbReference>